<evidence type="ECO:0000259" key="9">
    <source>
        <dbReference type="Pfam" id="PF00441"/>
    </source>
</evidence>
<dbReference type="Pfam" id="PF02770">
    <property type="entry name" value="Acyl-CoA_dh_M"/>
    <property type="match status" value="1"/>
</dbReference>
<organism evidence="12 13">
    <name type="scientific">Gordonia lacunae</name>
    <dbReference type="NCBI Taxonomy" id="417102"/>
    <lineage>
        <taxon>Bacteria</taxon>
        <taxon>Bacillati</taxon>
        <taxon>Actinomycetota</taxon>
        <taxon>Actinomycetes</taxon>
        <taxon>Mycobacteriales</taxon>
        <taxon>Gordoniaceae</taxon>
        <taxon>Gordonia</taxon>
    </lineage>
</organism>
<dbReference type="InterPro" id="IPR046373">
    <property type="entry name" value="Acyl-CoA_Oxase/DH_mid-dom_sf"/>
</dbReference>
<dbReference type="GO" id="GO:0003995">
    <property type="term" value="F:acyl-CoA dehydrogenase activity"/>
    <property type="evidence" value="ECO:0007669"/>
    <property type="project" value="InterPro"/>
</dbReference>
<feature type="domain" description="Acyl-CoA oxidase/dehydrogenase middle" evidence="10">
    <location>
        <begin position="131"/>
        <end position="230"/>
    </location>
</feature>
<dbReference type="Gene3D" id="1.10.540.10">
    <property type="entry name" value="Acyl-CoA dehydrogenase/oxidase, N-terminal domain"/>
    <property type="match status" value="1"/>
</dbReference>
<keyword evidence="4 8" id="KW-0285">Flavoprotein</keyword>
<keyword evidence="5 8" id="KW-0274">FAD</keyword>
<comment type="cofactor">
    <cofactor evidence="1 8">
        <name>FAD</name>
        <dbReference type="ChEBI" id="CHEBI:57692"/>
    </cofactor>
</comment>
<evidence type="ECO:0000256" key="1">
    <source>
        <dbReference type="ARBA" id="ARBA00001974"/>
    </source>
</evidence>
<dbReference type="Gene3D" id="2.40.110.10">
    <property type="entry name" value="Butyryl-CoA Dehydrogenase, subunit A, domain 2"/>
    <property type="match status" value="1"/>
</dbReference>
<evidence type="ECO:0000256" key="5">
    <source>
        <dbReference type="ARBA" id="ARBA00022827"/>
    </source>
</evidence>
<dbReference type="SUPFAM" id="SSF56645">
    <property type="entry name" value="Acyl-CoA dehydrogenase NM domain-like"/>
    <property type="match status" value="1"/>
</dbReference>
<dbReference type="AlphaFoldDB" id="A0A243Q970"/>
<dbReference type="PANTHER" id="PTHR48083">
    <property type="entry name" value="MEDIUM-CHAIN SPECIFIC ACYL-COA DEHYDROGENASE, MITOCHONDRIAL-RELATED"/>
    <property type="match status" value="1"/>
</dbReference>
<evidence type="ECO:0000256" key="8">
    <source>
        <dbReference type="RuleBase" id="RU362125"/>
    </source>
</evidence>
<dbReference type="InterPro" id="IPR050741">
    <property type="entry name" value="Acyl-CoA_dehydrogenase"/>
</dbReference>
<dbReference type="InterPro" id="IPR009075">
    <property type="entry name" value="AcylCo_DH/oxidase_C"/>
</dbReference>
<gene>
    <name evidence="12" type="ORF">CA982_16570</name>
</gene>
<dbReference type="PANTHER" id="PTHR48083:SF13">
    <property type="entry name" value="ACYL-COA DEHYDROGENASE FAMILY MEMBER 11"/>
    <property type="match status" value="1"/>
</dbReference>
<dbReference type="Proteomes" id="UP000194632">
    <property type="component" value="Unassembled WGS sequence"/>
</dbReference>
<accession>A0A243Q970</accession>
<feature type="domain" description="Acyl-CoA dehydrogenase/oxidase N-terminal" evidence="11">
    <location>
        <begin position="14"/>
        <end position="127"/>
    </location>
</feature>
<evidence type="ECO:0000259" key="11">
    <source>
        <dbReference type="Pfam" id="PF02771"/>
    </source>
</evidence>
<dbReference type="SUPFAM" id="SSF47203">
    <property type="entry name" value="Acyl-CoA dehydrogenase C-terminal domain-like"/>
    <property type="match status" value="1"/>
</dbReference>
<evidence type="ECO:0000256" key="4">
    <source>
        <dbReference type="ARBA" id="ARBA00022630"/>
    </source>
</evidence>
<dbReference type="InterPro" id="IPR006089">
    <property type="entry name" value="Acyl-CoA_DH_CS"/>
</dbReference>
<evidence type="ECO:0000256" key="3">
    <source>
        <dbReference type="ARBA" id="ARBA00011738"/>
    </source>
</evidence>
<evidence type="ECO:0000256" key="7">
    <source>
        <dbReference type="ARBA" id="ARBA00052546"/>
    </source>
</evidence>
<evidence type="ECO:0000313" key="12">
    <source>
        <dbReference type="EMBL" id="OUC77620.1"/>
    </source>
</evidence>
<dbReference type="OrthoDB" id="8876745at2"/>
<evidence type="ECO:0000313" key="13">
    <source>
        <dbReference type="Proteomes" id="UP000194632"/>
    </source>
</evidence>
<evidence type="ECO:0000256" key="2">
    <source>
        <dbReference type="ARBA" id="ARBA00009347"/>
    </source>
</evidence>
<comment type="caution">
    <text evidence="12">The sequence shown here is derived from an EMBL/GenBank/DDBJ whole genome shotgun (WGS) entry which is preliminary data.</text>
</comment>
<dbReference type="CDD" id="cd00567">
    <property type="entry name" value="ACAD"/>
    <property type="match status" value="1"/>
</dbReference>
<keyword evidence="13" id="KW-1185">Reference proteome</keyword>
<dbReference type="STRING" id="417102.CA982_16570"/>
<protein>
    <submittedName>
        <fullName evidence="12">Acyl-CoA dehydrogenase</fullName>
    </submittedName>
</protein>
<dbReference type="InterPro" id="IPR009100">
    <property type="entry name" value="AcylCoA_DH/oxidase_NM_dom_sf"/>
</dbReference>
<dbReference type="GO" id="GO:0033539">
    <property type="term" value="P:fatty acid beta-oxidation using acyl-CoA dehydrogenase"/>
    <property type="evidence" value="ECO:0007669"/>
    <property type="project" value="TreeGrafter"/>
</dbReference>
<dbReference type="GO" id="GO:0005737">
    <property type="term" value="C:cytoplasm"/>
    <property type="evidence" value="ECO:0007669"/>
    <property type="project" value="TreeGrafter"/>
</dbReference>
<dbReference type="InterPro" id="IPR006091">
    <property type="entry name" value="Acyl-CoA_Oxase/DH_mid-dom"/>
</dbReference>
<reference evidence="12 13" key="1">
    <citation type="submission" date="2017-05" db="EMBL/GenBank/DDBJ databases">
        <title>Biotechnological potential of actinobacteria isolated from South African environments.</title>
        <authorList>
            <person name="Le Roes-Hill M."/>
            <person name="Prins A."/>
            <person name="Durrell K.A."/>
        </authorList>
    </citation>
    <scope>NUCLEOTIDE SEQUENCE [LARGE SCALE GENOMIC DNA]</scope>
    <source>
        <strain evidence="12">BS2</strain>
    </source>
</reference>
<evidence type="ECO:0000256" key="6">
    <source>
        <dbReference type="ARBA" id="ARBA00023002"/>
    </source>
</evidence>
<sequence>MSIDLRHDDDVLDVVAKTETFVRDYVLPIEDEAAGDITAAGGDDLRREMNAKAKDAGIFGPHAPVEFGGLGLNMCDRAPVFEAAGYSTFGPIALHIGAPDEGNVHMLAHIASEEQRQKYLAPLAAGDVRSAFAMTEPAPGAGSDPNALRTEAVRVDGGWKINGDKHFITGAEGAGFFIIMARTSGAPGDRGGATMFLAPADTPGLTVGRHINTIDKAMIGGHCEVSFTDVFVPDEDILGEVNEGYRYAQVRLGPARMTHVMRWLGSARRCQDVAVDYVSRREGFGGRLGDLGMIQQLVADNEIDLAATRALLLKACHELDLGNHASDETSIAKTFAAEAYSRVADRSIQMCGGLGVSADLPLARLSQELRPFRIYDGPSEVHRWAIARRAVGRAKKAQQALEAKASAGAR</sequence>
<dbReference type="Gene3D" id="1.20.140.10">
    <property type="entry name" value="Butyryl-CoA Dehydrogenase, subunit A, domain 3"/>
    <property type="match status" value="1"/>
</dbReference>
<name>A0A243Q970_9ACTN</name>
<dbReference type="PROSITE" id="PS00073">
    <property type="entry name" value="ACYL_COA_DH_2"/>
    <property type="match status" value="1"/>
</dbReference>
<comment type="similarity">
    <text evidence="2 8">Belongs to the acyl-CoA dehydrogenase family.</text>
</comment>
<dbReference type="InterPro" id="IPR013786">
    <property type="entry name" value="AcylCoA_DH/ox_N"/>
</dbReference>
<dbReference type="FunFam" id="2.40.110.10:FF:000002">
    <property type="entry name" value="Acyl-CoA dehydrogenase fadE12"/>
    <property type="match status" value="1"/>
</dbReference>
<proteinExistence type="inferred from homology"/>
<dbReference type="GO" id="GO:0050660">
    <property type="term" value="F:flavin adenine dinucleotide binding"/>
    <property type="evidence" value="ECO:0007669"/>
    <property type="project" value="InterPro"/>
</dbReference>
<keyword evidence="6 8" id="KW-0560">Oxidoreductase</keyword>
<feature type="domain" description="Acyl-CoA dehydrogenase/oxidase C-terminal" evidence="9">
    <location>
        <begin position="242"/>
        <end position="390"/>
    </location>
</feature>
<dbReference type="InterPro" id="IPR037069">
    <property type="entry name" value="AcylCoA_DH/ox_N_sf"/>
</dbReference>
<dbReference type="EMBL" id="NGFO01000019">
    <property type="protein sequence ID" value="OUC77620.1"/>
    <property type="molecule type" value="Genomic_DNA"/>
</dbReference>
<dbReference type="RefSeq" id="WP_086536373.1">
    <property type="nucleotide sequence ID" value="NZ_JBLKRZ010000009.1"/>
</dbReference>
<comment type="subunit">
    <text evidence="3">Homodimer.</text>
</comment>
<evidence type="ECO:0000259" key="10">
    <source>
        <dbReference type="Pfam" id="PF02770"/>
    </source>
</evidence>
<dbReference type="Pfam" id="PF00441">
    <property type="entry name" value="Acyl-CoA_dh_1"/>
    <property type="match status" value="1"/>
</dbReference>
<dbReference type="InterPro" id="IPR036250">
    <property type="entry name" value="AcylCo_DH-like_C"/>
</dbReference>
<comment type="catalytic activity">
    <reaction evidence="7">
        <text>a 2,3-saturated acyl-CoA + A = a 2,3-dehydroacyl-CoA + AH2</text>
        <dbReference type="Rhea" id="RHEA:48608"/>
        <dbReference type="ChEBI" id="CHEBI:13193"/>
        <dbReference type="ChEBI" id="CHEBI:17499"/>
        <dbReference type="ChEBI" id="CHEBI:60015"/>
        <dbReference type="ChEBI" id="CHEBI:65111"/>
    </reaction>
</comment>
<dbReference type="Pfam" id="PF02771">
    <property type="entry name" value="Acyl-CoA_dh_N"/>
    <property type="match status" value="1"/>
</dbReference>